<gene>
    <name evidence="12" type="ORF">CCC_01562</name>
</gene>
<dbReference type="PANTHER" id="PTHR43284">
    <property type="entry name" value="ASPARAGINE SYNTHETASE (GLUTAMINE-HYDROLYZING)"/>
    <property type="match status" value="1"/>
</dbReference>
<keyword evidence="5 9" id="KW-0067">ATP-binding</keyword>
<dbReference type="InterPro" id="IPR014729">
    <property type="entry name" value="Rossmann-like_a/b/a_fold"/>
</dbReference>
<feature type="domain" description="Glutamine amidotransferase type-2" evidence="11">
    <location>
        <begin position="2"/>
        <end position="208"/>
    </location>
</feature>
<dbReference type="InterPro" id="IPR017932">
    <property type="entry name" value="GATase_2_dom"/>
</dbReference>
<dbReference type="PANTHER" id="PTHR43284:SF1">
    <property type="entry name" value="ASPARAGINE SYNTHETASE"/>
    <property type="match status" value="1"/>
</dbReference>
<dbReference type="CDD" id="cd00712">
    <property type="entry name" value="AsnB"/>
    <property type="match status" value="1"/>
</dbReference>
<feature type="site" description="Important for beta-aspartyl-AMP intermediate formation" evidence="10">
    <location>
        <position position="357"/>
    </location>
</feature>
<dbReference type="InterPro" id="IPR006426">
    <property type="entry name" value="Asn_synth_AEB"/>
</dbReference>
<reference evidence="12 13" key="1">
    <citation type="submission" date="2015-01" db="EMBL/GenBank/DDBJ databases">
        <title>Genome Sequence of Magnetospirillum magnetotacticum Strain MS-1.</title>
        <authorList>
            <person name="Marinov G.K."/>
            <person name="Smalley M.D."/>
            <person name="DeSalvo G."/>
        </authorList>
    </citation>
    <scope>NUCLEOTIDE SEQUENCE [LARGE SCALE GENOMIC DNA]</scope>
    <source>
        <strain evidence="12 13">MS-1</strain>
    </source>
</reference>
<comment type="similarity">
    <text evidence="2">Belongs to the asparagine synthetase family.</text>
</comment>
<sequence length="608" mass="66608">MCGICGYVGAERPGLIQAMIAEIRHRGPDGEGCDSALGIHLGHARLAILDPSHGAQPLTGADGRYTVSYNGEIYNYPDLRRELEALGHRFETTCDTELLPLGFAAWGEGLFARLDGMFAFALRDNADGRLWLVRDQLGIKPLYYSLAGGELAFASSARALTRHPQVSRRLRPDAIQEFLQFRWVRSGRHLFSDVEILPPGGVLRWTEGEARLDRFWTPARRGPARNALPRDWAAEVELVLEDSVRRQLRADVALGIFLSGGVDSAMIGHYAARNAANRLTAFTFSTGDRVDETAQAAAMARDFGFDHRVVSLTASDFADFPQAVACLDNPVGDAVVLPTWKLCREAAREVKVVLTGEGADEMFAGYAHLPILRKLDQLGSVAGVLRLLAPLIRLMPVGLLNHLFDYQASLGRLGRDAAAELLAVAGDSGKMLARASAIMGDAEMAQATTLGPPPPRPKADLSLGGLLLDLTRGWLPEEILHKMDQLSMAHGLEARVPYVTTALYDLLLRCPDQMAMGKTLLRHVASQSGLAAARRRKVAFHLPVETLWRPQLEEMCREYLSPAMIRRHAILNEAFVGRSLSLLKAGEFLASKRLVAMVSLHAWLDAHT</sequence>
<evidence type="ECO:0000313" key="12">
    <source>
        <dbReference type="EMBL" id="KIL96696.1"/>
    </source>
</evidence>
<dbReference type="CDD" id="cd01991">
    <property type="entry name" value="Asn_synthase_B_C"/>
    <property type="match status" value="1"/>
</dbReference>
<protein>
    <recommendedName>
        <fullName evidence="3">asparagine synthase (glutamine-hydrolyzing)</fullName>
        <ecNumber evidence="3">6.3.5.4</ecNumber>
    </recommendedName>
</protein>
<evidence type="ECO:0000256" key="5">
    <source>
        <dbReference type="ARBA" id="ARBA00022840"/>
    </source>
</evidence>
<evidence type="ECO:0000256" key="6">
    <source>
        <dbReference type="ARBA" id="ARBA00022962"/>
    </source>
</evidence>
<feature type="binding site" evidence="9">
    <location>
        <position position="95"/>
    </location>
    <ligand>
        <name>L-glutamine</name>
        <dbReference type="ChEBI" id="CHEBI:58359"/>
    </ligand>
</feature>
<dbReference type="Pfam" id="PF13537">
    <property type="entry name" value="GATase_7"/>
    <property type="match status" value="1"/>
</dbReference>
<evidence type="ECO:0000313" key="13">
    <source>
        <dbReference type="Proteomes" id="UP000031971"/>
    </source>
</evidence>
<dbReference type="GO" id="GO:0006529">
    <property type="term" value="P:asparagine biosynthetic process"/>
    <property type="evidence" value="ECO:0007669"/>
    <property type="project" value="UniProtKB-KW"/>
</dbReference>
<evidence type="ECO:0000256" key="7">
    <source>
        <dbReference type="ARBA" id="ARBA00048741"/>
    </source>
</evidence>
<keyword evidence="8" id="KW-0061">Asparagine biosynthesis</keyword>
<comment type="pathway">
    <text evidence="1">Amino-acid biosynthesis; L-asparagine biosynthesis; L-asparagine from L-aspartate (L-Gln route): step 1/1.</text>
</comment>
<evidence type="ECO:0000259" key="11">
    <source>
        <dbReference type="PROSITE" id="PS51278"/>
    </source>
</evidence>
<keyword evidence="8" id="KW-0028">Amino-acid biosynthesis</keyword>
<dbReference type="GO" id="GO:0005829">
    <property type="term" value="C:cytosol"/>
    <property type="evidence" value="ECO:0007669"/>
    <property type="project" value="TreeGrafter"/>
</dbReference>
<dbReference type="Pfam" id="PF00733">
    <property type="entry name" value="Asn_synthase"/>
    <property type="match status" value="1"/>
</dbReference>
<keyword evidence="13" id="KW-1185">Reference proteome</keyword>
<keyword evidence="4 9" id="KW-0547">Nucleotide-binding</keyword>
<evidence type="ECO:0000256" key="4">
    <source>
        <dbReference type="ARBA" id="ARBA00022741"/>
    </source>
</evidence>
<dbReference type="InterPro" id="IPR029055">
    <property type="entry name" value="Ntn_hydrolases_N"/>
</dbReference>
<dbReference type="OrthoDB" id="9763290at2"/>
<name>A0A0C2UV44_PARME</name>
<accession>A0A0C2UV44</accession>
<dbReference type="Proteomes" id="UP000031971">
    <property type="component" value="Unassembled WGS sequence"/>
</dbReference>
<dbReference type="InterPro" id="IPR001962">
    <property type="entry name" value="Asn_synthase"/>
</dbReference>
<proteinExistence type="inferred from homology"/>
<dbReference type="GO" id="GO:0004066">
    <property type="term" value="F:asparagine synthase (glutamine-hydrolyzing) activity"/>
    <property type="evidence" value="ECO:0007669"/>
    <property type="project" value="UniProtKB-EC"/>
</dbReference>
<dbReference type="EC" id="6.3.5.4" evidence="3"/>
<dbReference type="SUPFAM" id="SSF52402">
    <property type="entry name" value="Adenine nucleotide alpha hydrolases-like"/>
    <property type="match status" value="1"/>
</dbReference>
<dbReference type="EMBL" id="JXSL01000035">
    <property type="protein sequence ID" value="KIL96696.1"/>
    <property type="molecule type" value="Genomic_DNA"/>
</dbReference>
<dbReference type="STRING" id="272627.CCC_01562"/>
<dbReference type="NCBIfam" id="TIGR01536">
    <property type="entry name" value="asn_synth_AEB"/>
    <property type="match status" value="1"/>
</dbReference>
<dbReference type="SUPFAM" id="SSF56235">
    <property type="entry name" value="N-terminal nucleophile aminohydrolases (Ntn hydrolases)"/>
    <property type="match status" value="1"/>
</dbReference>
<evidence type="ECO:0000256" key="1">
    <source>
        <dbReference type="ARBA" id="ARBA00005187"/>
    </source>
</evidence>
<comment type="caution">
    <text evidence="12">The sequence shown here is derived from an EMBL/GenBank/DDBJ whole genome shotgun (WGS) entry which is preliminary data.</text>
</comment>
<dbReference type="PIRSF" id="PIRSF001589">
    <property type="entry name" value="Asn_synthetase_glu-h"/>
    <property type="match status" value="1"/>
</dbReference>
<evidence type="ECO:0000256" key="8">
    <source>
        <dbReference type="PIRSR" id="PIRSR001589-1"/>
    </source>
</evidence>
<dbReference type="InterPro" id="IPR033738">
    <property type="entry name" value="AsnB_N"/>
</dbReference>
<keyword evidence="6 8" id="KW-0315">Glutamine amidotransferase</keyword>
<evidence type="ECO:0000256" key="10">
    <source>
        <dbReference type="PIRSR" id="PIRSR001589-3"/>
    </source>
</evidence>
<comment type="catalytic activity">
    <reaction evidence="7">
        <text>L-aspartate + L-glutamine + ATP + H2O = L-asparagine + L-glutamate + AMP + diphosphate + H(+)</text>
        <dbReference type="Rhea" id="RHEA:12228"/>
        <dbReference type="ChEBI" id="CHEBI:15377"/>
        <dbReference type="ChEBI" id="CHEBI:15378"/>
        <dbReference type="ChEBI" id="CHEBI:29985"/>
        <dbReference type="ChEBI" id="CHEBI:29991"/>
        <dbReference type="ChEBI" id="CHEBI:30616"/>
        <dbReference type="ChEBI" id="CHEBI:33019"/>
        <dbReference type="ChEBI" id="CHEBI:58048"/>
        <dbReference type="ChEBI" id="CHEBI:58359"/>
        <dbReference type="ChEBI" id="CHEBI:456215"/>
        <dbReference type="EC" id="6.3.5.4"/>
    </reaction>
</comment>
<feature type="active site" description="For GATase activity" evidence="8">
    <location>
        <position position="2"/>
    </location>
</feature>
<evidence type="ECO:0000256" key="9">
    <source>
        <dbReference type="PIRSR" id="PIRSR001589-2"/>
    </source>
</evidence>
<dbReference type="AlphaFoldDB" id="A0A0C2UV44"/>
<dbReference type="RefSeq" id="WP_009869136.1">
    <property type="nucleotide sequence ID" value="NZ_JXSL01000035.1"/>
</dbReference>
<dbReference type="PROSITE" id="PS51278">
    <property type="entry name" value="GATASE_TYPE_2"/>
    <property type="match status" value="1"/>
</dbReference>
<dbReference type="Gene3D" id="3.40.50.620">
    <property type="entry name" value="HUPs"/>
    <property type="match status" value="1"/>
</dbReference>
<evidence type="ECO:0000256" key="2">
    <source>
        <dbReference type="ARBA" id="ARBA00005752"/>
    </source>
</evidence>
<dbReference type="InterPro" id="IPR051786">
    <property type="entry name" value="ASN_synthetase/amidase"/>
</dbReference>
<dbReference type="Gene3D" id="3.60.20.10">
    <property type="entry name" value="Glutamine Phosphoribosylpyrophosphate, subunit 1, domain 1"/>
    <property type="match status" value="1"/>
</dbReference>
<dbReference type="GO" id="GO:0005524">
    <property type="term" value="F:ATP binding"/>
    <property type="evidence" value="ECO:0007669"/>
    <property type="project" value="UniProtKB-KW"/>
</dbReference>
<evidence type="ECO:0000256" key="3">
    <source>
        <dbReference type="ARBA" id="ARBA00012737"/>
    </source>
</evidence>
<organism evidence="12 13">
    <name type="scientific">Paramagnetospirillum magnetotacticum MS-1</name>
    <dbReference type="NCBI Taxonomy" id="272627"/>
    <lineage>
        <taxon>Bacteria</taxon>
        <taxon>Pseudomonadati</taxon>
        <taxon>Pseudomonadota</taxon>
        <taxon>Alphaproteobacteria</taxon>
        <taxon>Rhodospirillales</taxon>
        <taxon>Magnetospirillaceae</taxon>
        <taxon>Paramagnetospirillum</taxon>
    </lineage>
</organism>